<feature type="compositionally biased region" description="Basic and acidic residues" evidence="1">
    <location>
        <begin position="1"/>
        <end position="20"/>
    </location>
</feature>
<accession>A0A452YE68</accession>
<evidence type="ECO:0000313" key="2">
    <source>
        <dbReference type="EnsemblPlants" id="AET1Gv20388200.8"/>
    </source>
</evidence>
<sequence length="105" mass="12005">MLESNRVQRAERERATKETSDGSDYPAASGQRRRGDQGAGRRRPAHITRGEGPRGKAGHVGRLSRGGMRCRHRRFRLRRWRGRRGARVRGAQGACRREGRLLHPR</sequence>
<reference evidence="2" key="3">
    <citation type="journal article" date="2017" name="Nature">
        <title>Genome sequence of the progenitor of the wheat D genome Aegilops tauschii.</title>
        <authorList>
            <person name="Luo M.C."/>
            <person name="Gu Y.Q."/>
            <person name="Puiu D."/>
            <person name="Wang H."/>
            <person name="Twardziok S.O."/>
            <person name="Deal K.R."/>
            <person name="Huo N."/>
            <person name="Zhu T."/>
            <person name="Wang L."/>
            <person name="Wang Y."/>
            <person name="McGuire P.E."/>
            <person name="Liu S."/>
            <person name="Long H."/>
            <person name="Ramasamy R.K."/>
            <person name="Rodriguez J.C."/>
            <person name="Van S.L."/>
            <person name="Yuan L."/>
            <person name="Wang Z."/>
            <person name="Xia Z."/>
            <person name="Xiao L."/>
            <person name="Anderson O.D."/>
            <person name="Ouyang S."/>
            <person name="Liang Y."/>
            <person name="Zimin A.V."/>
            <person name="Pertea G."/>
            <person name="Qi P."/>
            <person name="Bennetzen J.L."/>
            <person name="Dai X."/>
            <person name="Dawson M.W."/>
            <person name="Muller H.G."/>
            <person name="Kugler K."/>
            <person name="Rivarola-Duarte L."/>
            <person name="Spannagl M."/>
            <person name="Mayer K.F.X."/>
            <person name="Lu F.H."/>
            <person name="Bevan M.W."/>
            <person name="Leroy P."/>
            <person name="Li P."/>
            <person name="You F.M."/>
            <person name="Sun Q."/>
            <person name="Liu Z."/>
            <person name="Lyons E."/>
            <person name="Wicker T."/>
            <person name="Salzberg S.L."/>
            <person name="Devos K.M."/>
            <person name="Dvorak J."/>
        </authorList>
    </citation>
    <scope>NUCLEOTIDE SEQUENCE [LARGE SCALE GENOMIC DNA]</scope>
    <source>
        <strain evidence="2">cv. AL8/78</strain>
    </source>
</reference>
<name>A0A452YE68_AEGTS</name>
<proteinExistence type="predicted"/>
<feature type="region of interest" description="Disordered" evidence="1">
    <location>
        <begin position="83"/>
        <end position="105"/>
    </location>
</feature>
<reference evidence="3" key="1">
    <citation type="journal article" date="2014" name="Science">
        <title>Ancient hybridizations among the ancestral genomes of bread wheat.</title>
        <authorList>
            <consortium name="International Wheat Genome Sequencing Consortium,"/>
            <person name="Marcussen T."/>
            <person name="Sandve S.R."/>
            <person name="Heier L."/>
            <person name="Spannagl M."/>
            <person name="Pfeifer M."/>
            <person name="Jakobsen K.S."/>
            <person name="Wulff B.B."/>
            <person name="Steuernagel B."/>
            <person name="Mayer K.F."/>
            <person name="Olsen O.A."/>
        </authorList>
    </citation>
    <scope>NUCLEOTIDE SEQUENCE [LARGE SCALE GENOMIC DNA]</scope>
    <source>
        <strain evidence="3">cv. AL8/78</strain>
    </source>
</reference>
<dbReference type="AlphaFoldDB" id="A0A452YE68"/>
<evidence type="ECO:0000256" key="1">
    <source>
        <dbReference type="SAM" id="MobiDB-lite"/>
    </source>
</evidence>
<reference evidence="2" key="5">
    <citation type="journal article" date="2021" name="G3 (Bethesda)">
        <title>Aegilops tauschii genome assembly Aet v5.0 features greater sequence contiguity and improved annotation.</title>
        <authorList>
            <person name="Wang L."/>
            <person name="Zhu T."/>
            <person name="Rodriguez J.C."/>
            <person name="Deal K.R."/>
            <person name="Dubcovsky J."/>
            <person name="McGuire P.E."/>
            <person name="Lux T."/>
            <person name="Spannagl M."/>
            <person name="Mayer K.F.X."/>
            <person name="Baldrich P."/>
            <person name="Meyers B.C."/>
            <person name="Huo N."/>
            <person name="Gu Y.Q."/>
            <person name="Zhou H."/>
            <person name="Devos K.M."/>
            <person name="Bennetzen J.L."/>
            <person name="Unver T."/>
            <person name="Budak H."/>
            <person name="Gulick P.J."/>
            <person name="Galiba G."/>
            <person name="Kalapos B."/>
            <person name="Nelson D.R."/>
            <person name="Li P."/>
            <person name="You F.M."/>
            <person name="Luo M.C."/>
            <person name="Dvorak J."/>
        </authorList>
    </citation>
    <scope>NUCLEOTIDE SEQUENCE [LARGE SCALE GENOMIC DNA]</scope>
    <source>
        <strain evidence="2">cv. AL8/78</strain>
    </source>
</reference>
<feature type="region of interest" description="Disordered" evidence="1">
    <location>
        <begin position="1"/>
        <end position="68"/>
    </location>
</feature>
<dbReference type="EnsemblPlants" id="AET1Gv20388200.8">
    <property type="protein sequence ID" value="AET1Gv20388200.8"/>
    <property type="gene ID" value="AET1Gv20388200"/>
</dbReference>
<dbReference type="Proteomes" id="UP000015105">
    <property type="component" value="Chromosome 1D"/>
</dbReference>
<protein>
    <submittedName>
        <fullName evidence="2">Uncharacterized protein</fullName>
    </submittedName>
</protein>
<evidence type="ECO:0000313" key="3">
    <source>
        <dbReference type="Proteomes" id="UP000015105"/>
    </source>
</evidence>
<keyword evidence="3" id="KW-1185">Reference proteome</keyword>
<organism evidence="2 3">
    <name type="scientific">Aegilops tauschii subsp. strangulata</name>
    <name type="common">Goatgrass</name>
    <dbReference type="NCBI Taxonomy" id="200361"/>
    <lineage>
        <taxon>Eukaryota</taxon>
        <taxon>Viridiplantae</taxon>
        <taxon>Streptophyta</taxon>
        <taxon>Embryophyta</taxon>
        <taxon>Tracheophyta</taxon>
        <taxon>Spermatophyta</taxon>
        <taxon>Magnoliopsida</taxon>
        <taxon>Liliopsida</taxon>
        <taxon>Poales</taxon>
        <taxon>Poaceae</taxon>
        <taxon>BOP clade</taxon>
        <taxon>Pooideae</taxon>
        <taxon>Triticodae</taxon>
        <taxon>Triticeae</taxon>
        <taxon>Triticinae</taxon>
        <taxon>Aegilops</taxon>
    </lineage>
</organism>
<reference evidence="2" key="4">
    <citation type="submission" date="2019-03" db="UniProtKB">
        <authorList>
            <consortium name="EnsemblPlants"/>
        </authorList>
    </citation>
    <scope>IDENTIFICATION</scope>
</reference>
<feature type="compositionally biased region" description="Basic and acidic residues" evidence="1">
    <location>
        <begin position="95"/>
        <end position="105"/>
    </location>
</feature>
<reference evidence="3" key="2">
    <citation type="journal article" date="2017" name="Nat. Plants">
        <title>The Aegilops tauschii genome reveals multiple impacts of transposons.</title>
        <authorList>
            <person name="Zhao G."/>
            <person name="Zou C."/>
            <person name="Li K."/>
            <person name="Wang K."/>
            <person name="Li T."/>
            <person name="Gao L."/>
            <person name="Zhang X."/>
            <person name="Wang H."/>
            <person name="Yang Z."/>
            <person name="Liu X."/>
            <person name="Jiang W."/>
            <person name="Mao L."/>
            <person name="Kong X."/>
            <person name="Jiao Y."/>
            <person name="Jia J."/>
        </authorList>
    </citation>
    <scope>NUCLEOTIDE SEQUENCE [LARGE SCALE GENOMIC DNA]</scope>
    <source>
        <strain evidence="3">cv. AL8/78</strain>
    </source>
</reference>
<dbReference type="Gramene" id="AET1Gv20388200.8">
    <property type="protein sequence ID" value="AET1Gv20388200.8"/>
    <property type="gene ID" value="AET1Gv20388200"/>
</dbReference>